<dbReference type="InterPro" id="IPR016137">
    <property type="entry name" value="RGS"/>
</dbReference>
<dbReference type="InterPro" id="IPR044926">
    <property type="entry name" value="RGS_subdomain_2"/>
</dbReference>
<keyword evidence="1" id="KW-0734">Signal transduction inhibitor</keyword>
<evidence type="ECO:0000313" key="6">
    <source>
        <dbReference type="Proteomes" id="UP000722485"/>
    </source>
</evidence>
<dbReference type="SUPFAM" id="SSF48097">
    <property type="entry name" value="Regulator of G-protein signaling, RGS"/>
    <property type="match status" value="1"/>
</dbReference>
<dbReference type="SMART" id="SM00315">
    <property type="entry name" value="RGS"/>
    <property type="match status" value="1"/>
</dbReference>
<evidence type="ECO:0000256" key="1">
    <source>
        <dbReference type="ARBA" id="ARBA00022700"/>
    </source>
</evidence>
<keyword evidence="6" id="KW-1185">Reference proteome</keyword>
<dbReference type="AlphaFoldDB" id="A0A9P5LKP6"/>
<dbReference type="InterPro" id="IPR000591">
    <property type="entry name" value="DEP_dom"/>
</dbReference>
<evidence type="ECO:0000256" key="2">
    <source>
        <dbReference type="SAM" id="MobiDB-lite"/>
    </source>
</evidence>
<dbReference type="CDD" id="cd04450">
    <property type="entry name" value="DEP_RGS7-like"/>
    <property type="match status" value="1"/>
</dbReference>
<dbReference type="InterPro" id="IPR036388">
    <property type="entry name" value="WH-like_DNA-bd_sf"/>
</dbReference>
<feature type="domain" description="RGS" evidence="3">
    <location>
        <begin position="227"/>
        <end position="369"/>
    </location>
</feature>
<protein>
    <submittedName>
        <fullName evidence="5">Uncharacterized protein</fullName>
    </submittedName>
</protein>
<gene>
    <name evidence="5" type="ORF">G7Z17_g849</name>
</gene>
<feature type="region of interest" description="Disordered" evidence="2">
    <location>
        <begin position="200"/>
        <end position="220"/>
    </location>
</feature>
<feature type="domain" description="DEP" evidence="4">
    <location>
        <begin position="105"/>
        <end position="191"/>
    </location>
</feature>
<dbReference type="SUPFAM" id="SSF46785">
    <property type="entry name" value="Winged helix' DNA-binding domain"/>
    <property type="match status" value="1"/>
</dbReference>
<organism evidence="5 6">
    <name type="scientific">Cylindrodendrum hubeiense</name>
    <dbReference type="NCBI Taxonomy" id="595255"/>
    <lineage>
        <taxon>Eukaryota</taxon>
        <taxon>Fungi</taxon>
        <taxon>Dikarya</taxon>
        <taxon>Ascomycota</taxon>
        <taxon>Pezizomycotina</taxon>
        <taxon>Sordariomycetes</taxon>
        <taxon>Hypocreomycetidae</taxon>
        <taxon>Hypocreales</taxon>
        <taxon>Nectriaceae</taxon>
        <taxon>Cylindrodendrum</taxon>
    </lineage>
</organism>
<name>A0A9P5LKP6_9HYPO</name>
<dbReference type="GO" id="GO:0009968">
    <property type="term" value="P:negative regulation of signal transduction"/>
    <property type="evidence" value="ECO:0007669"/>
    <property type="project" value="UniProtKB-KW"/>
</dbReference>
<dbReference type="GO" id="GO:0035556">
    <property type="term" value="P:intracellular signal transduction"/>
    <property type="evidence" value="ECO:0007669"/>
    <property type="project" value="InterPro"/>
</dbReference>
<comment type="caution">
    <text evidence="5">The sequence shown here is derived from an EMBL/GenBank/DDBJ whole genome shotgun (WGS) entry which is preliminary data.</text>
</comment>
<dbReference type="SMART" id="SM00049">
    <property type="entry name" value="DEP"/>
    <property type="match status" value="1"/>
</dbReference>
<dbReference type="PANTHER" id="PTHR10845:SF192">
    <property type="entry name" value="DOUBLE HIT, ISOFORM B"/>
    <property type="match status" value="1"/>
</dbReference>
<dbReference type="PROSITE" id="PS50132">
    <property type="entry name" value="RGS"/>
    <property type="match status" value="1"/>
</dbReference>
<dbReference type="PROSITE" id="PS50186">
    <property type="entry name" value="DEP"/>
    <property type="match status" value="1"/>
</dbReference>
<sequence>MQENRMNQSSTGLLRMTDDDRPFSKDLEDLFSTLTVSLMPLSAHRVRFTKVDYTFLSEDAIRNLGSLKFSQSNRMPNPKDPSRIITTTTTTTFSMSKDMGRDERDSAGVKIASERRINGGLYHNTFTGKAGIDWLMENSTTIDWREAIEVAGLFVQHNLIEQVLRDQELSSLFSDSKLFQSSKGALYRLTPRGKALISSNSLSRSASQNKGEVASQHYSTKDSNTHRLDKILTEPTLRLLFRENLQEMHCEENLSFYLEVDEFIRSCKAATRDLQQSSDTASSDKAKELLALSYGIYNAYLAPGSPRELNIHHQLRRSLASRMTKASAEDNTITDVLHEVTSLFEDAQSAVFKLMTSDSVPKFLQNPKYGYQVANAGLHY</sequence>
<dbReference type="Gene3D" id="1.10.167.10">
    <property type="entry name" value="Regulator of G-protein Signalling 4, domain 2"/>
    <property type="match status" value="1"/>
</dbReference>
<dbReference type="CDD" id="cd08708">
    <property type="entry name" value="RGS_FLBA"/>
    <property type="match status" value="1"/>
</dbReference>
<dbReference type="PANTHER" id="PTHR10845">
    <property type="entry name" value="REGULATOR OF G PROTEIN SIGNALING"/>
    <property type="match status" value="1"/>
</dbReference>
<evidence type="ECO:0000259" key="3">
    <source>
        <dbReference type="PROSITE" id="PS50132"/>
    </source>
</evidence>
<dbReference type="EMBL" id="JAANBB010000006">
    <property type="protein sequence ID" value="KAF7557251.1"/>
    <property type="molecule type" value="Genomic_DNA"/>
</dbReference>
<dbReference type="Pfam" id="PF25889">
    <property type="entry name" value="WHD_Fungal_DR"/>
    <property type="match status" value="1"/>
</dbReference>
<dbReference type="Pfam" id="PF00610">
    <property type="entry name" value="DEP"/>
    <property type="match status" value="1"/>
</dbReference>
<dbReference type="InterPro" id="IPR058855">
    <property type="entry name" value="RGS1/SST2-like_Fungal-DR"/>
</dbReference>
<dbReference type="Pfam" id="PF00615">
    <property type="entry name" value="RGS"/>
    <property type="match status" value="1"/>
</dbReference>
<evidence type="ECO:0000313" key="5">
    <source>
        <dbReference type="EMBL" id="KAF7557251.1"/>
    </source>
</evidence>
<proteinExistence type="predicted"/>
<evidence type="ECO:0000259" key="4">
    <source>
        <dbReference type="PROSITE" id="PS50186"/>
    </source>
</evidence>
<reference evidence="5" key="1">
    <citation type="submission" date="2020-03" db="EMBL/GenBank/DDBJ databases">
        <title>Draft Genome Sequence of Cylindrodendrum hubeiense.</title>
        <authorList>
            <person name="Buettner E."/>
            <person name="Kellner H."/>
        </authorList>
    </citation>
    <scope>NUCLEOTIDE SEQUENCE</scope>
    <source>
        <strain evidence="5">IHI 201604</strain>
    </source>
</reference>
<dbReference type="Gene3D" id="1.10.10.10">
    <property type="entry name" value="Winged helix-like DNA-binding domain superfamily/Winged helix DNA-binding domain"/>
    <property type="match status" value="1"/>
</dbReference>
<accession>A0A9P5LKP6</accession>
<dbReference type="InterPro" id="IPR036305">
    <property type="entry name" value="RGS_sf"/>
</dbReference>
<dbReference type="OrthoDB" id="196547at2759"/>
<dbReference type="InterPro" id="IPR036390">
    <property type="entry name" value="WH_DNA-bd_sf"/>
</dbReference>
<dbReference type="Proteomes" id="UP000722485">
    <property type="component" value="Unassembled WGS sequence"/>
</dbReference>